<dbReference type="RefSeq" id="WP_207614909.1">
    <property type="nucleotide sequence ID" value="NZ_JAFNLL010000005.1"/>
</dbReference>
<reference evidence="1" key="1">
    <citation type="submission" date="2021-03" db="EMBL/GenBank/DDBJ databases">
        <title>A new species, PO-11, isolated from a karst cave deposit.</title>
        <authorList>
            <person name="Zhaoxiaoyong W."/>
        </authorList>
    </citation>
    <scope>NUCLEOTIDE SEQUENCE</scope>
    <source>
        <strain evidence="1">PO-11</strain>
    </source>
</reference>
<proteinExistence type="predicted"/>
<dbReference type="AlphaFoldDB" id="A0A939HFK0"/>
<comment type="caution">
    <text evidence="1">The sequence shown here is derived from an EMBL/GenBank/DDBJ whole genome shotgun (WGS) entry which is preliminary data.</text>
</comment>
<gene>
    <name evidence="1" type="ORF">J1902_03655</name>
</gene>
<evidence type="ECO:0000313" key="2">
    <source>
        <dbReference type="Proteomes" id="UP000664164"/>
    </source>
</evidence>
<protein>
    <submittedName>
        <fullName evidence="1">Uncharacterized protein</fullName>
    </submittedName>
</protein>
<name>A0A939HFK0_9MICC</name>
<sequence>MKKPSNWEEIGSELTDAAFAKLKVGNILRFQSDDGETELKIMRINAKKRKCFVRPVKTFLPEDLDGTVSVVDKK</sequence>
<dbReference type="Proteomes" id="UP000664164">
    <property type="component" value="Unassembled WGS sequence"/>
</dbReference>
<accession>A0A939HFK0</accession>
<organism evidence="1 2">
    <name type="scientific">Arthrobacter cavernae</name>
    <dbReference type="NCBI Taxonomy" id="2817681"/>
    <lineage>
        <taxon>Bacteria</taxon>
        <taxon>Bacillati</taxon>
        <taxon>Actinomycetota</taxon>
        <taxon>Actinomycetes</taxon>
        <taxon>Micrococcales</taxon>
        <taxon>Micrococcaceae</taxon>
        <taxon>Arthrobacter</taxon>
    </lineage>
</organism>
<dbReference type="EMBL" id="JAFNLL010000005">
    <property type="protein sequence ID" value="MBO1267082.1"/>
    <property type="molecule type" value="Genomic_DNA"/>
</dbReference>
<evidence type="ECO:0000313" key="1">
    <source>
        <dbReference type="EMBL" id="MBO1267082.1"/>
    </source>
</evidence>
<keyword evidence="2" id="KW-1185">Reference proteome</keyword>